<name>A0ABR4ALI8_9LECA</name>
<evidence type="ECO:0000313" key="5">
    <source>
        <dbReference type="Proteomes" id="UP001590950"/>
    </source>
</evidence>
<feature type="compositionally biased region" description="Basic residues" evidence="1">
    <location>
        <begin position="226"/>
        <end position="235"/>
    </location>
</feature>
<reference evidence="4 5" key="1">
    <citation type="submission" date="2024-09" db="EMBL/GenBank/DDBJ databases">
        <title>Rethinking Asexuality: The Enigmatic Case of Functional Sexual Genes in Lepraria (Stereocaulaceae).</title>
        <authorList>
            <person name="Doellman M."/>
            <person name="Sun Y."/>
            <person name="Barcenas-Pena A."/>
            <person name="Lumbsch H.T."/>
            <person name="Grewe F."/>
        </authorList>
    </citation>
    <scope>NUCLEOTIDE SEQUENCE [LARGE SCALE GENOMIC DNA]</scope>
    <source>
        <strain evidence="4 5">Mercado 3170</strain>
    </source>
</reference>
<evidence type="ECO:0008006" key="6">
    <source>
        <dbReference type="Google" id="ProtNLM"/>
    </source>
</evidence>
<dbReference type="Pfam" id="PF23076">
    <property type="entry name" value="PH_FT_C"/>
    <property type="match status" value="1"/>
</dbReference>
<feature type="domain" description="PH" evidence="3">
    <location>
        <begin position="432"/>
        <end position="529"/>
    </location>
</feature>
<gene>
    <name evidence="4" type="ORF">N7G274_001808</name>
</gene>
<evidence type="ECO:0000259" key="3">
    <source>
        <dbReference type="Pfam" id="PF23076"/>
    </source>
</evidence>
<proteinExistence type="predicted"/>
<accession>A0ABR4ALI8</accession>
<evidence type="ECO:0000313" key="4">
    <source>
        <dbReference type="EMBL" id="KAL2046361.1"/>
    </source>
</evidence>
<protein>
    <recommendedName>
        <fullName evidence="6">Fungal N-terminal domain-containing protein</fullName>
    </recommendedName>
</protein>
<evidence type="ECO:0000256" key="1">
    <source>
        <dbReference type="SAM" id="MobiDB-lite"/>
    </source>
</evidence>
<dbReference type="InterPro" id="IPR057081">
    <property type="entry name" value="PH_N"/>
</dbReference>
<dbReference type="EMBL" id="JBEFKJ010000004">
    <property type="protein sequence ID" value="KAL2046361.1"/>
    <property type="molecule type" value="Genomic_DNA"/>
</dbReference>
<keyword evidence="5" id="KW-1185">Reference proteome</keyword>
<feature type="compositionally biased region" description="Basic and acidic residues" evidence="1">
    <location>
        <begin position="190"/>
        <end position="206"/>
    </location>
</feature>
<feature type="region of interest" description="Disordered" evidence="1">
    <location>
        <begin position="190"/>
        <end position="276"/>
    </location>
</feature>
<organism evidence="4 5">
    <name type="scientific">Stereocaulon virgatum</name>
    <dbReference type="NCBI Taxonomy" id="373712"/>
    <lineage>
        <taxon>Eukaryota</taxon>
        <taxon>Fungi</taxon>
        <taxon>Dikarya</taxon>
        <taxon>Ascomycota</taxon>
        <taxon>Pezizomycotina</taxon>
        <taxon>Lecanoromycetes</taxon>
        <taxon>OSLEUM clade</taxon>
        <taxon>Lecanoromycetidae</taxon>
        <taxon>Lecanorales</taxon>
        <taxon>Lecanorineae</taxon>
        <taxon>Stereocaulaceae</taxon>
        <taxon>Stereocaulon</taxon>
    </lineage>
</organism>
<dbReference type="InterPro" id="IPR057082">
    <property type="entry name" value="PH_C"/>
</dbReference>
<feature type="compositionally biased region" description="Low complexity" evidence="1">
    <location>
        <begin position="261"/>
        <end position="274"/>
    </location>
</feature>
<comment type="caution">
    <text evidence="4">The sequence shown here is derived from an EMBL/GenBank/DDBJ whole genome shotgun (WGS) entry which is preliminary data.</text>
</comment>
<feature type="domain" description="PH" evidence="2">
    <location>
        <begin position="311"/>
        <end position="428"/>
    </location>
</feature>
<dbReference type="Pfam" id="PF23074">
    <property type="entry name" value="PH_FT_N"/>
    <property type="match status" value="1"/>
</dbReference>
<sequence length="543" mass="63217">MAHSLIAVAETAEDVGSGFSKFLDPVADASAEIAALIAVCFSTSAALRKLDEAIEEFKYDRNYRRIRGDVAIVRDSLVYTFQDVQRLFGVGLARATLLPGLEYRQVWRNLTAHFEQESNNTLERRLKYYQEFIKDLTCMLLEGAPRNYDQFDDLRLRIQTLLDIQEEANLVDDFDRAAIGINRPPSFERVRPREDYLRQPQREPGRRSPRPQDPMDYGYRDEPYPRRRGGRRRTAYPRDDDDYYHDRNGRPPHVPDPPLSPTSTFSSDSSNSHSTGEHWLPLVFEQGQPPTTLLRTTGQTSIVLGEDMGHEARRKLREEYDKLIEIPFESGDLAVRFYYRHNDGRSRMVCRVLHPTRSRKECCQPLIALEVERDHSFLKFYQRRTNELWACLKFLSYEKLVLFHCTFRALRAEDTITPVPSDRDAELRYEEVVFAGRIIDDNYEHALRLFKEEDSGGLRLEASVVKGELRRKPVWTAFITHQIQSRRWMTKASSKVIHLADLQRFIFTEGYRPQKAAEGQHELTFVEPEGKILYTTRLLSTLT</sequence>
<evidence type="ECO:0000259" key="2">
    <source>
        <dbReference type="Pfam" id="PF23074"/>
    </source>
</evidence>
<dbReference type="Proteomes" id="UP001590950">
    <property type="component" value="Unassembled WGS sequence"/>
</dbReference>